<proteinExistence type="predicted"/>
<sequence length="90" mass="10340">MRVDESDVNSPLEVTVASNIPNDCGVFVVSYAEHFITDVDLPDKYGINVERLRYSYLLYAHGKFKKENDYESEDESPGTMPEEVRISYLE</sequence>
<evidence type="ECO:0008006" key="4">
    <source>
        <dbReference type="Google" id="ProtNLM"/>
    </source>
</evidence>
<evidence type="ECO:0000313" key="2">
    <source>
        <dbReference type="EMBL" id="CAA0829867.1"/>
    </source>
</evidence>
<gene>
    <name evidence="2" type="ORF">SHERM_25380</name>
</gene>
<reference evidence="2" key="1">
    <citation type="submission" date="2019-12" db="EMBL/GenBank/DDBJ databases">
        <authorList>
            <person name="Scholes J."/>
        </authorList>
    </citation>
    <scope>NUCLEOTIDE SEQUENCE</scope>
</reference>
<dbReference type="AlphaFoldDB" id="A0A9N7NFX9"/>
<keyword evidence="3" id="KW-1185">Reference proteome</keyword>
<organism evidence="2 3">
    <name type="scientific">Striga hermonthica</name>
    <name type="common">Purple witchweed</name>
    <name type="synonym">Buchnera hermonthica</name>
    <dbReference type="NCBI Taxonomy" id="68872"/>
    <lineage>
        <taxon>Eukaryota</taxon>
        <taxon>Viridiplantae</taxon>
        <taxon>Streptophyta</taxon>
        <taxon>Embryophyta</taxon>
        <taxon>Tracheophyta</taxon>
        <taxon>Spermatophyta</taxon>
        <taxon>Magnoliopsida</taxon>
        <taxon>eudicotyledons</taxon>
        <taxon>Gunneridae</taxon>
        <taxon>Pentapetalae</taxon>
        <taxon>asterids</taxon>
        <taxon>lamiids</taxon>
        <taxon>Lamiales</taxon>
        <taxon>Orobanchaceae</taxon>
        <taxon>Buchnereae</taxon>
        <taxon>Striga</taxon>
    </lineage>
</organism>
<evidence type="ECO:0000256" key="1">
    <source>
        <dbReference type="SAM" id="MobiDB-lite"/>
    </source>
</evidence>
<accession>A0A9N7NFX9</accession>
<dbReference type="OrthoDB" id="1305350at2759"/>
<evidence type="ECO:0000313" key="3">
    <source>
        <dbReference type="Proteomes" id="UP001153555"/>
    </source>
</evidence>
<name>A0A9N7NFX9_STRHE</name>
<comment type="caution">
    <text evidence="2">The sequence shown here is derived from an EMBL/GenBank/DDBJ whole genome shotgun (WGS) entry which is preliminary data.</text>
</comment>
<feature type="region of interest" description="Disordered" evidence="1">
    <location>
        <begin position="68"/>
        <end position="90"/>
    </location>
</feature>
<protein>
    <recommendedName>
        <fullName evidence="4">Ubiquitin-like protease family profile domain-containing protein</fullName>
    </recommendedName>
</protein>
<dbReference type="EMBL" id="CACSLK010027789">
    <property type="protein sequence ID" value="CAA0829867.1"/>
    <property type="molecule type" value="Genomic_DNA"/>
</dbReference>
<dbReference type="Proteomes" id="UP001153555">
    <property type="component" value="Unassembled WGS sequence"/>
</dbReference>